<dbReference type="Proteomes" id="UP000291189">
    <property type="component" value="Unassembled WGS sequence"/>
</dbReference>
<dbReference type="Pfam" id="PF00672">
    <property type="entry name" value="HAMP"/>
    <property type="match status" value="1"/>
</dbReference>
<gene>
    <name evidence="16" type="ORF">ETU37_14945</name>
</gene>
<dbReference type="PROSITE" id="PS50109">
    <property type="entry name" value="HIS_KIN"/>
    <property type="match status" value="1"/>
</dbReference>
<evidence type="ECO:0000256" key="13">
    <source>
        <dbReference type="SAM" id="Phobius"/>
    </source>
</evidence>
<organism evidence="16 17">
    <name type="scientific">Nocardioides iriomotensis</name>
    <dbReference type="NCBI Taxonomy" id="715784"/>
    <lineage>
        <taxon>Bacteria</taxon>
        <taxon>Bacillati</taxon>
        <taxon>Actinomycetota</taxon>
        <taxon>Actinomycetes</taxon>
        <taxon>Propionibacteriales</taxon>
        <taxon>Nocardioidaceae</taxon>
        <taxon>Nocardioides</taxon>
    </lineage>
</organism>
<evidence type="ECO:0000313" key="17">
    <source>
        <dbReference type="Proteomes" id="UP000291189"/>
    </source>
</evidence>
<dbReference type="Gene3D" id="3.30.565.10">
    <property type="entry name" value="Histidine kinase-like ATPase, C-terminal domain"/>
    <property type="match status" value="1"/>
</dbReference>
<dbReference type="InterPro" id="IPR005467">
    <property type="entry name" value="His_kinase_dom"/>
</dbReference>
<evidence type="ECO:0000256" key="4">
    <source>
        <dbReference type="ARBA" id="ARBA00012438"/>
    </source>
</evidence>
<dbReference type="SMART" id="SM00304">
    <property type="entry name" value="HAMP"/>
    <property type="match status" value="1"/>
</dbReference>
<keyword evidence="8 16" id="KW-0418">Kinase</keyword>
<dbReference type="EC" id="2.7.13.3" evidence="4"/>
<comment type="subcellular location">
    <subcellularLocation>
        <location evidence="3">Cell membrane</location>
    </subcellularLocation>
</comment>
<dbReference type="SUPFAM" id="SSF47384">
    <property type="entry name" value="Homodimeric domain of signal transducing histidine kinase"/>
    <property type="match status" value="1"/>
</dbReference>
<evidence type="ECO:0000259" key="15">
    <source>
        <dbReference type="PROSITE" id="PS50885"/>
    </source>
</evidence>
<keyword evidence="10" id="KW-0902">Two-component regulatory system</keyword>
<dbReference type="AlphaFoldDB" id="A0A4Q5IXZ5"/>
<reference evidence="16 17" key="1">
    <citation type="submission" date="2019-01" db="EMBL/GenBank/DDBJ databases">
        <title>Nocardioides guangzhouensis sp. nov., an actinobacterium isolated from soil.</title>
        <authorList>
            <person name="Fu Y."/>
            <person name="Cai Y."/>
            <person name="Lin Z."/>
            <person name="Chen P."/>
        </authorList>
    </citation>
    <scope>NUCLEOTIDE SEQUENCE [LARGE SCALE GENOMIC DNA]</scope>
    <source>
        <strain evidence="16 17">NBRC 105384</strain>
    </source>
</reference>
<evidence type="ECO:0000256" key="3">
    <source>
        <dbReference type="ARBA" id="ARBA00004236"/>
    </source>
</evidence>
<name>A0A4Q5IXZ5_9ACTN</name>
<dbReference type="InterPro" id="IPR003594">
    <property type="entry name" value="HATPase_dom"/>
</dbReference>
<evidence type="ECO:0000256" key="6">
    <source>
        <dbReference type="ARBA" id="ARBA00022679"/>
    </source>
</evidence>
<dbReference type="PANTHER" id="PTHR45436">
    <property type="entry name" value="SENSOR HISTIDINE KINASE YKOH"/>
    <property type="match status" value="1"/>
</dbReference>
<dbReference type="EMBL" id="SDPU01000027">
    <property type="protein sequence ID" value="RYU11002.1"/>
    <property type="molecule type" value="Genomic_DNA"/>
</dbReference>
<keyword evidence="5" id="KW-0597">Phosphoprotein</keyword>
<keyword evidence="7 13" id="KW-0812">Transmembrane</keyword>
<dbReference type="FunFam" id="1.10.287.130:FF:000001">
    <property type="entry name" value="Two-component sensor histidine kinase"/>
    <property type="match status" value="1"/>
</dbReference>
<keyword evidence="17" id="KW-1185">Reference proteome</keyword>
<feature type="domain" description="HAMP" evidence="15">
    <location>
        <begin position="195"/>
        <end position="257"/>
    </location>
</feature>
<evidence type="ECO:0000256" key="8">
    <source>
        <dbReference type="ARBA" id="ARBA00022777"/>
    </source>
</evidence>
<dbReference type="CDD" id="cd00082">
    <property type="entry name" value="HisKA"/>
    <property type="match status" value="1"/>
</dbReference>
<dbReference type="InterPro" id="IPR003660">
    <property type="entry name" value="HAMP_dom"/>
</dbReference>
<evidence type="ECO:0000256" key="1">
    <source>
        <dbReference type="ARBA" id="ARBA00000085"/>
    </source>
</evidence>
<dbReference type="Pfam" id="PF02518">
    <property type="entry name" value="HATPase_c"/>
    <property type="match status" value="1"/>
</dbReference>
<evidence type="ECO:0000256" key="7">
    <source>
        <dbReference type="ARBA" id="ARBA00022692"/>
    </source>
</evidence>
<dbReference type="SUPFAM" id="SSF55874">
    <property type="entry name" value="ATPase domain of HSP90 chaperone/DNA topoisomerase II/histidine kinase"/>
    <property type="match status" value="1"/>
</dbReference>
<dbReference type="Pfam" id="PF00512">
    <property type="entry name" value="HisKA"/>
    <property type="match status" value="1"/>
</dbReference>
<dbReference type="GO" id="GO:0000155">
    <property type="term" value="F:phosphorelay sensor kinase activity"/>
    <property type="evidence" value="ECO:0007669"/>
    <property type="project" value="InterPro"/>
</dbReference>
<dbReference type="InterPro" id="IPR036097">
    <property type="entry name" value="HisK_dim/P_sf"/>
</dbReference>
<dbReference type="PROSITE" id="PS50885">
    <property type="entry name" value="HAMP"/>
    <property type="match status" value="1"/>
</dbReference>
<evidence type="ECO:0000256" key="12">
    <source>
        <dbReference type="SAM" id="MobiDB-lite"/>
    </source>
</evidence>
<evidence type="ECO:0000256" key="2">
    <source>
        <dbReference type="ARBA" id="ARBA00001968"/>
    </source>
</evidence>
<feature type="domain" description="Histidine kinase" evidence="14">
    <location>
        <begin position="272"/>
        <end position="488"/>
    </location>
</feature>
<evidence type="ECO:0000256" key="11">
    <source>
        <dbReference type="ARBA" id="ARBA00023136"/>
    </source>
</evidence>
<dbReference type="InterPro" id="IPR004358">
    <property type="entry name" value="Sig_transdc_His_kin-like_C"/>
</dbReference>
<dbReference type="InterPro" id="IPR050428">
    <property type="entry name" value="TCS_sensor_his_kinase"/>
</dbReference>
<feature type="region of interest" description="Disordered" evidence="12">
    <location>
        <begin position="55"/>
        <end position="81"/>
    </location>
</feature>
<dbReference type="CDD" id="cd00075">
    <property type="entry name" value="HATPase"/>
    <property type="match status" value="1"/>
</dbReference>
<dbReference type="InterPro" id="IPR003661">
    <property type="entry name" value="HisK_dim/P_dom"/>
</dbReference>
<evidence type="ECO:0000259" key="14">
    <source>
        <dbReference type="PROSITE" id="PS50109"/>
    </source>
</evidence>
<dbReference type="FunFam" id="3.30.565.10:FF:000006">
    <property type="entry name" value="Sensor histidine kinase WalK"/>
    <property type="match status" value="1"/>
</dbReference>
<dbReference type="OrthoDB" id="9786919at2"/>
<dbReference type="SMART" id="SM00388">
    <property type="entry name" value="HisKA"/>
    <property type="match status" value="1"/>
</dbReference>
<dbReference type="RefSeq" id="WP_129988142.1">
    <property type="nucleotide sequence ID" value="NZ_SDPU01000027.1"/>
</dbReference>
<evidence type="ECO:0000256" key="10">
    <source>
        <dbReference type="ARBA" id="ARBA00023012"/>
    </source>
</evidence>
<dbReference type="PRINTS" id="PR00344">
    <property type="entry name" value="BCTRLSENSOR"/>
</dbReference>
<dbReference type="Gene3D" id="1.10.287.130">
    <property type="match status" value="1"/>
</dbReference>
<keyword evidence="9 13" id="KW-1133">Transmembrane helix</keyword>
<accession>A0A4Q5IXZ5</accession>
<keyword evidence="6" id="KW-0808">Transferase</keyword>
<evidence type="ECO:0000256" key="5">
    <source>
        <dbReference type="ARBA" id="ARBA00022553"/>
    </source>
</evidence>
<keyword evidence="11 13" id="KW-0472">Membrane</keyword>
<dbReference type="SMART" id="SM00387">
    <property type="entry name" value="HATPase_c"/>
    <property type="match status" value="1"/>
</dbReference>
<feature type="transmembrane region" description="Helical" evidence="13">
    <location>
        <begin position="12"/>
        <end position="35"/>
    </location>
</feature>
<evidence type="ECO:0000256" key="9">
    <source>
        <dbReference type="ARBA" id="ARBA00022989"/>
    </source>
</evidence>
<comment type="caution">
    <text evidence="16">The sequence shown here is derived from an EMBL/GenBank/DDBJ whole genome shotgun (WGS) entry which is preliminary data.</text>
</comment>
<dbReference type="InterPro" id="IPR036890">
    <property type="entry name" value="HATPase_C_sf"/>
</dbReference>
<sequence length="488" mass="51013">MTLVPTSLTGRLVATVVALVAVVGVLVGTVTTLAMREYLSNQLDQQVLDAAARGARPFEDGPRGDLGPPPSFGGDEDDEYREARGQGAGTLTAFFPTGSSGLGNVITSRSGLREVSTSALAVLQDVPADGRVHTVDLPAFGQYRVTSDSRGPGTVVIGLPTQDINDAIGSLIGYEVLLTALGVAVAGGVGLVLVRRQMKPLQEVAATAHEVAGLPLDSGEIGTTVRVPAEHTDPRSEVGQVGAALNTLLAHMESALDARHRSEQQVRQFVADASHELRTPLTTIQGYAELSRRTHDGAPAALAKVEAEAHRMSDLVEDLLLLARLDAGRPLARDRVDLTHLVLECVADARVVAPDHRWLLDLPDEPVEVTGDEQRLHQALTNLIGNARRHTPEGTTVTVGLCRSPGSPTAPGGVELRVHDDGPGLPADLVSTAFERFSRGDSARTRASGGAGLGLSLAEAIAEAHDGRATVTSSPGDTTFVVHLPLAG</sequence>
<dbReference type="Gene3D" id="6.10.340.10">
    <property type="match status" value="1"/>
</dbReference>
<dbReference type="GO" id="GO:0005509">
    <property type="term" value="F:calcium ion binding"/>
    <property type="evidence" value="ECO:0007669"/>
    <property type="project" value="UniProtKB-ARBA"/>
</dbReference>
<dbReference type="GO" id="GO:0005886">
    <property type="term" value="C:plasma membrane"/>
    <property type="evidence" value="ECO:0007669"/>
    <property type="project" value="UniProtKB-SubCell"/>
</dbReference>
<comment type="cofactor">
    <cofactor evidence="2">
        <name>a divalent metal cation</name>
        <dbReference type="ChEBI" id="CHEBI:60240"/>
    </cofactor>
</comment>
<dbReference type="PANTHER" id="PTHR45436:SF5">
    <property type="entry name" value="SENSOR HISTIDINE KINASE TRCS"/>
    <property type="match status" value="1"/>
</dbReference>
<evidence type="ECO:0000313" key="16">
    <source>
        <dbReference type="EMBL" id="RYU11002.1"/>
    </source>
</evidence>
<protein>
    <recommendedName>
        <fullName evidence="4">histidine kinase</fullName>
        <ecNumber evidence="4">2.7.13.3</ecNumber>
    </recommendedName>
</protein>
<proteinExistence type="predicted"/>
<feature type="transmembrane region" description="Helical" evidence="13">
    <location>
        <begin position="171"/>
        <end position="194"/>
    </location>
</feature>
<comment type="catalytic activity">
    <reaction evidence="1">
        <text>ATP + protein L-histidine = ADP + protein N-phospho-L-histidine.</text>
        <dbReference type="EC" id="2.7.13.3"/>
    </reaction>
</comment>